<keyword evidence="2" id="KW-1185">Reference proteome</keyword>
<comment type="caution">
    <text evidence="1">The sequence shown here is derived from an EMBL/GenBank/DDBJ whole genome shotgun (WGS) entry which is preliminary data.</text>
</comment>
<dbReference type="RefSeq" id="WP_318785634.1">
    <property type="nucleotide sequence ID" value="NZ_JAWDKC010000013.1"/>
</dbReference>
<protein>
    <submittedName>
        <fullName evidence="1">Uncharacterized protein</fullName>
    </submittedName>
</protein>
<proteinExistence type="predicted"/>
<organism evidence="1 2">
    <name type="scientific">Methanimicrococcus hacksteinii</name>
    <dbReference type="NCBI Taxonomy" id="3028293"/>
    <lineage>
        <taxon>Archaea</taxon>
        <taxon>Methanobacteriati</taxon>
        <taxon>Methanobacteriota</taxon>
        <taxon>Stenosarchaea group</taxon>
        <taxon>Methanomicrobia</taxon>
        <taxon>Methanosarcinales</taxon>
        <taxon>Methanosarcinaceae</taxon>
        <taxon>Methanimicrococcus</taxon>
    </lineage>
</organism>
<name>A0ABU3VP66_9EURY</name>
<evidence type="ECO:0000313" key="2">
    <source>
        <dbReference type="Proteomes" id="UP001272052"/>
    </source>
</evidence>
<accession>A0ABU3VP66</accession>
<dbReference type="Proteomes" id="UP001272052">
    <property type="component" value="Unassembled WGS sequence"/>
</dbReference>
<sequence>MKYSKILLAALAVMLVFAFAPMASADAPGPIVADPYANVSILYFGWDYEWDGFVTSMAAPPLDEFGEPVNPEVTNYTRDATNRSETYNIEVYNYLADDYIDVFVHYISLDTMNYSYSLDPNAVFNDVPLYATAAMENAAANGFDIVNVDMFYSTIMNTRNPDFHNASYNTSNTSIFTSSINGLSAINDTYIDNAPLSFDYRDGIIVSNGISSNSFTPVWHSALIHGNVSAWNTDFDANWIATLEWI</sequence>
<evidence type="ECO:0000313" key="1">
    <source>
        <dbReference type="EMBL" id="MDV0445207.1"/>
    </source>
</evidence>
<gene>
    <name evidence="1" type="ORF">MmiAt1_07640</name>
</gene>
<dbReference type="EMBL" id="JAWDKC010000013">
    <property type="protein sequence ID" value="MDV0445207.1"/>
    <property type="molecule type" value="Genomic_DNA"/>
</dbReference>
<reference evidence="1 2" key="1">
    <citation type="submission" date="2023-06" db="EMBL/GenBank/DDBJ databases">
        <title>Genome sequence of Methanimicrococcus sp. At1.</title>
        <authorList>
            <person name="Protasov E."/>
            <person name="Platt K."/>
            <person name="Poehlein A."/>
            <person name="Daniel R."/>
            <person name="Brune A."/>
        </authorList>
    </citation>
    <scope>NUCLEOTIDE SEQUENCE [LARGE SCALE GENOMIC DNA]</scope>
    <source>
        <strain evidence="1 2">At1</strain>
    </source>
</reference>